<gene>
    <name evidence="2" type="ORF">DPMN_180902</name>
</gene>
<accession>A0A9D4DF69</accession>
<protein>
    <submittedName>
        <fullName evidence="2">Uncharacterized protein</fullName>
    </submittedName>
</protein>
<dbReference type="AlphaFoldDB" id="A0A9D4DF69"/>
<feature type="compositionally biased region" description="Basic and acidic residues" evidence="1">
    <location>
        <begin position="90"/>
        <end position="99"/>
    </location>
</feature>
<name>A0A9D4DF69_DREPO</name>
<reference evidence="2" key="2">
    <citation type="submission" date="2020-11" db="EMBL/GenBank/DDBJ databases">
        <authorList>
            <person name="McCartney M.A."/>
            <person name="Auch B."/>
            <person name="Kono T."/>
            <person name="Mallez S."/>
            <person name="Becker A."/>
            <person name="Gohl D.M."/>
            <person name="Silverstein K.A.T."/>
            <person name="Koren S."/>
            <person name="Bechman K.B."/>
            <person name="Herman A."/>
            <person name="Abrahante J.E."/>
            <person name="Garbe J."/>
        </authorList>
    </citation>
    <scope>NUCLEOTIDE SEQUENCE</scope>
    <source>
        <strain evidence="2">Duluth1</strain>
        <tissue evidence="2">Whole animal</tissue>
    </source>
</reference>
<feature type="region of interest" description="Disordered" evidence="1">
    <location>
        <begin position="90"/>
        <end position="113"/>
    </location>
</feature>
<sequence length="113" mass="13089">MLSNQLDEISAKLSKVLTKDDTPFIRDIIKETVEQLKEKLLGSVLKRLEILEGTVLEQKSYIESFETEIKSKDTPIEKLNTEIRSAVNEKNKESKKYEELANTAEQYSRRNNL</sequence>
<proteinExistence type="predicted"/>
<keyword evidence="3" id="KW-1185">Reference proteome</keyword>
<dbReference type="Proteomes" id="UP000828390">
    <property type="component" value="Unassembled WGS sequence"/>
</dbReference>
<dbReference type="EMBL" id="JAIWYP010000010">
    <property type="protein sequence ID" value="KAH3746494.1"/>
    <property type="molecule type" value="Genomic_DNA"/>
</dbReference>
<organism evidence="2 3">
    <name type="scientific">Dreissena polymorpha</name>
    <name type="common">Zebra mussel</name>
    <name type="synonym">Mytilus polymorpha</name>
    <dbReference type="NCBI Taxonomy" id="45954"/>
    <lineage>
        <taxon>Eukaryota</taxon>
        <taxon>Metazoa</taxon>
        <taxon>Spiralia</taxon>
        <taxon>Lophotrochozoa</taxon>
        <taxon>Mollusca</taxon>
        <taxon>Bivalvia</taxon>
        <taxon>Autobranchia</taxon>
        <taxon>Heteroconchia</taxon>
        <taxon>Euheterodonta</taxon>
        <taxon>Imparidentia</taxon>
        <taxon>Neoheterodontei</taxon>
        <taxon>Myida</taxon>
        <taxon>Dreissenoidea</taxon>
        <taxon>Dreissenidae</taxon>
        <taxon>Dreissena</taxon>
    </lineage>
</organism>
<feature type="compositionally biased region" description="Polar residues" evidence="1">
    <location>
        <begin position="103"/>
        <end position="113"/>
    </location>
</feature>
<evidence type="ECO:0000313" key="2">
    <source>
        <dbReference type="EMBL" id="KAH3746494.1"/>
    </source>
</evidence>
<reference evidence="2" key="1">
    <citation type="journal article" date="2019" name="bioRxiv">
        <title>The Genome of the Zebra Mussel, Dreissena polymorpha: A Resource for Invasive Species Research.</title>
        <authorList>
            <person name="McCartney M.A."/>
            <person name="Auch B."/>
            <person name="Kono T."/>
            <person name="Mallez S."/>
            <person name="Zhang Y."/>
            <person name="Obille A."/>
            <person name="Becker A."/>
            <person name="Abrahante J.E."/>
            <person name="Garbe J."/>
            <person name="Badalamenti J.P."/>
            <person name="Herman A."/>
            <person name="Mangelson H."/>
            <person name="Liachko I."/>
            <person name="Sullivan S."/>
            <person name="Sone E.D."/>
            <person name="Koren S."/>
            <person name="Silverstein K.A.T."/>
            <person name="Beckman K.B."/>
            <person name="Gohl D.M."/>
        </authorList>
    </citation>
    <scope>NUCLEOTIDE SEQUENCE</scope>
    <source>
        <strain evidence="2">Duluth1</strain>
        <tissue evidence="2">Whole animal</tissue>
    </source>
</reference>
<comment type="caution">
    <text evidence="2">The sequence shown here is derived from an EMBL/GenBank/DDBJ whole genome shotgun (WGS) entry which is preliminary data.</text>
</comment>
<evidence type="ECO:0000256" key="1">
    <source>
        <dbReference type="SAM" id="MobiDB-lite"/>
    </source>
</evidence>
<evidence type="ECO:0000313" key="3">
    <source>
        <dbReference type="Proteomes" id="UP000828390"/>
    </source>
</evidence>